<dbReference type="RefSeq" id="WP_106926207.1">
    <property type="nucleotide sequence ID" value="NZ_PYFT01000001.1"/>
</dbReference>
<gene>
    <name evidence="5" type="ORF">AHMF7605_02725</name>
</gene>
<feature type="chain" id="PRO_5015499371" evidence="2">
    <location>
        <begin position="21"/>
        <end position="455"/>
    </location>
</feature>
<feature type="domain" description="Peptidase M16 C-terminal" evidence="4">
    <location>
        <begin position="193"/>
        <end position="374"/>
    </location>
</feature>
<dbReference type="OrthoDB" id="9811314at2"/>
<protein>
    <submittedName>
        <fullName evidence="5">Insulinase family protein</fullName>
    </submittedName>
</protein>
<dbReference type="AlphaFoldDB" id="A0A2T2YAJ3"/>
<dbReference type="Pfam" id="PF05193">
    <property type="entry name" value="Peptidase_M16_C"/>
    <property type="match status" value="1"/>
</dbReference>
<dbReference type="PANTHER" id="PTHR11851:SF49">
    <property type="entry name" value="MITOCHONDRIAL-PROCESSING PEPTIDASE SUBUNIT ALPHA"/>
    <property type="match status" value="1"/>
</dbReference>
<keyword evidence="2" id="KW-0732">Signal</keyword>
<dbReference type="EMBL" id="PYFT01000001">
    <property type="protein sequence ID" value="PSR52513.1"/>
    <property type="molecule type" value="Genomic_DNA"/>
</dbReference>
<evidence type="ECO:0000259" key="4">
    <source>
        <dbReference type="Pfam" id="PF05193"/>
    </source>
</evidence>
<dbReference type="SUPFAM" id="SSF63411">
    <property type="entry name" value="LuxS/MPP-like metallohydrolase"/>
    <property type="match status" value="2"/>
</dbReference>
<dbReference type="InterPro" id="IPR050361">
    <property type="entry name" value="MPP/UQCRC_Complex"/>
</dbReference>
<feature type="signal peptide" evidence="2">
    <location>
        <begin position="1"/>
        <end position="20"/>
    </location>
</feature>
<reference evidence="5 6" key="1">
    <citation type="submission" date="2018-03" db="EMBL/GenBank/DDBJ databases">
        <title>Adhaeribacter sp. HMF7605 Genome sequencing and assembly.</title>
        <authorList>
            <person name="Kang H."/>
            <person name="Kang J."/>
            <person name="Cha I."/>
            <person name="Kim H."/>
            <person name="Joh K."/>
        </authorList>
    </citation>
    <scope>NUCLEOTIDE SEQUENCE [LARGE SCALE GENOMIC DNA]</scope>
    <source>
        <strain evidence="5 6">HMF7605</strain>
    </source>
</reference>
<dbReference type="InterPro" id="IPR007863">
    <property type="entry name" value="Peptidase_M16_C"/>
</dbReference>
<dbReference type="PANTHER" id="PTHR11851">
    <property type="entry name" value="METALLOPROTEASE"/>
    <property type="match status" value="1"/>
</dbReference>
<name>A0A2T2YAJ3_9BACT</name>
<evidence type="ECO:0000256" key="2">
    <source>
        <dbReference type="SAM" id="SignalP"/>
    </source>
</evidence>
<dbReference type="Pfam" id="PF00675">
    <property type="entry name" value="Peptidase_M16"/>
    <property type="match status" value="1"/>
</dbReference>
<accession>A0A2T2YAJ3</accession>
<proteinExistence type="inferred from homology"/>
<dbReference type="Gene3D" id="3.30.830.10">
    <property type="entry name" value="Metalloenzyme, LuxS/M16 peptidase-like"/>
    <property type="match status" value="2"/>
</dbReference>
<evidence type="ECO:0000313" key="5">
    <source>
        <dbReference type="EMBL" id="PSR52513.1"/>
    </source>
</evidence>
<feature type="domain" description="Peptidase M16 N-terminal" evidence="3">
    <location>
        <begin position="41"/>
        <end position="174"/>
    </location>
</feature>
<dbReference type="Proteomes" id="UP000240357">
    <property type="component" value="Unassembled WGS sequence"/>
</dbReference>
<organism evidence="5 6">
    <name type="scientific">Adhaeribacter arboris</name>
    <dbReference type="NCBI Taxonomy" id="2072846"/>
    <lineage>
        <taxon>Bacteria</taxon>
        <taxon>Pseudomonadati</taxon>
        <taxon>Bacteroidota</taxon>
        <taxon>Cytophagia</taxon>
        <taxon>Cytophagales</taxon>
        <taxon>Hymenobacteraceae</taxon>
        <taxon>Adhaeribacter</taxon>
    </lineage>
</organism>
<evidence type="ECO:0000256" key="1">
    <source>
        <dbReference type="ARBA" id="ARBA00007261"/>
    </source>
</evidence>
<evidence type="ECO:0000313" key="6">
    <source>
        <dbReference type="Proteomes" id="UP000240357"/>
    </source>
</evidence>
<dbReference type="GO" id="GO:0046872">
    <property type="term" value="F:metal ion binding"/>
    <property type="evidence" value="ECO:0007669"/>
    <property type="project" value="InterPro"/>
</dbReference>
<dbReference type="InterPro" id="IPR011249">
    <property type="entry name" value="Metalloenz_LuxS/M16"/>
</dbReference>
<sequence length="455" mass="52702">MRKIFTLSVIFCLLMGAAEAQQKLPPNMFFQKLPNGLEILVLEDHTVPMVTIEIACKNGSFTEPPEFNGLSHLYEHLFFKANKHYPNQAAYHNRVNELDIDYNGTTREELVNYYFSLPKENLVQGFKFMNSAIRYPKFKKEDMLQENEIVNAEFQRKESNPYYALKDAVDHHLWGDLYSRKHVIGDHNIILSATPDKMEAIKSKYYYPNNSILVVAGDVNHEEAFTEAAKVFGSWNASKFDIFQKWPVPEFSPLTKTDYFVIESDIAQVPSIMFSWQGPDTRNDVAGTFAADVFSFIVNQKASRLFEALEASGLALNTGVNYYTQKYVGPISFYVTPNPDRIQECLAEMKKQIALWDSEDYFTDKQMERAKRLLAIEQVQRNEITEEYAHTLSFWWASSSVDYYTTYQENLNKVTKADLQAYVRKYIKNKPYCAGLLINSTMNRELKSTQFFKEN</sequence>
<comment type="similarity">
    <text evidence="1">Belongs to the peptidase M16 family.</text>
</comment>
<evidence type="ECO:0000259" key="3">
    <source>
        <dbReference type="Pfam" id="PF00675"/>
    </source>
</evidence>
<keyword evidence="6" id="KW-1185">Reference proteome</keyword>
<dbReference type="InterPro" id="IPR011765">
    <property type="entry name" value="Pept_M16_N"/>
</dbReference>
<comment type="caution">
    <text evidence="5">The sequence shown here is derived from an EMBL/GenBank/DDBJ whole genome shotgun (WGS) entry which is preliminary data.</text>
</comment>